<dbReference type="Proteomes" id="UP000054107">
    <property type="component" value="Unassembled WGS sequence"/>
</dbReference>
<accession>A0A0B7NAJ9</accession>
<evidence type="ECO:0000313" key="2">
    <source>
        <dbReference type="Proteomes" id="UP000054107"/>
    </source>
</evidence>
<proteinExistence type="predicted"/>
<dbReference type="EMBL" id="LN727632">
    <property type="protein sequence ID" value="CEP12413.1"/>
    <property type="molecule type" value="Genomic_DNA"/>
</dbReference>
<name>A0A0B7NAJ9_9FUNG</name>
<dbReference type="GO" id="GO:0008270">
    <property type="term" value="F:zinc ion binding"/>
    <property type="evidence" value="ECO:0007669"/>
    <property type="project" value="InterPro"/>
</dbReference>
<organism evidence="1 2">
    <name type="scientific">Parasitella parasitica</name>
    <dbReference type="NCBI Taxonomy" id="35722"/>
    <lineage>
        <taxon>Eukaryota</taxon>
        <taxon>Fungi</taxon>
        <taxon>Fungi incertae sedis</taxon>
        <taxon>Mucoromycota</taxon>
        <taxon>Mucoromycotina</taxon>
        <taxon>Mucoromycetes</taxon>
        <taxon>Mucorales</taxon>
        <taxon>Mucorineae</taxon>
        <taxon>Mucoraceae</taxon>
        <taxon>Parasitella</taxon>
    </lineage>
</organism>
<dbReference type="InterPro" id="IPR036875">
    <property type="entry name" value="Znf_CCHC_sf"/>
</dbReference>
<evidence type="ECO:0000313" key="1">
    <source>
        <dbReference type="EMBL" id="CEP12413.1"/>
    </source>
</evidence>
<gene>
    <name evidence="1" type="primary">PARPA_06350.1 scaffold 21420</name>
</gene>
<reference evidence="1 2" key="1">
    <citation type="submission" date="2014-09" db="EMBL/GenBank/DDBJ databases">
        <authorList>
            <person name="Ellenberger Sabrina"/>
        </authorList>
    </citation>
    <scope>NUCLEOTIDE SEQUENCE [LARGE SCALE GENOMIC DNA]</scope>
    <source>
        <strain evidence="1 2">CBS 412.66</strain>
    </source>
</reference>
<protein>
    <recommendedName>
        <fullName evidence="3">CCHC-type domain-containing protein</fullName>
    </recommendedName>
</protein>
<dbReference type="AlphaFoldDB" id="A0A0B7NAJ9"/>
<dbReference type="OrthoDB" id="2432520at2759"/>
<evidence type="ECO:0008006" key="3">
    <source>
        <dbReference type="Google" id="ProtNLM"/>
    </source>
</evidence>
<sequence>MNTSQVSSSAATPMELGAINTYRPLSQTVKDFRRINNLCMYCGEGKHQALNCPNKVKKMQDFLGSIVNHAIIHMRSHVVICLSE</sequence>
<keyword evidence="2" id="KW-1185">Reference proteome</keyword>
<dbReference type="GO" id="GO:0003676">
    <property type="term" value="F:nucleic acid binding"/>
    <property type="evidence" value="ECO:0007669"/>
    <property type="project" value="InterPro"/>
</dbReference>
<dbReference type="SUPFAM" id="SSF57756">
    <property type="entry name" value="Retrovirus zinc finger-like domains"/>
    <property type="match status" value="1"/>
</dbReference>